<dbReference type="Proteomes" id="UP000317093">
    <property type="component" value="Chromosome"/>
</dbReference>
<dbReference type="SUPFAM" id="SSF51735">
    <property type="entry name" value="NAD(P)-binding Rossmann-fold domains"/>
    <property type="match status" value="1"/>
</dbReference>
<evidence type="ECO:0000313" key="4">
    <source>
        <dbReference type="Proteomes" id="UP000317093"/>
    </source>
</evidence>
<keyword evidence="4" id="KW-1185">Reference proteome</keyword>
<dbReference type="InterPro" id="IPR015259">
    <property type="entry name" value="Methyl-teptahyd_DH_N"/>
</dbReference>
<dbReference type="EMBL" id="CP036279">
    <property type="protein sequence ID" value="QDU64854.1"/>
    <property type="molecule type" value="Genomic_DNA"/>
</dbReference>
<organism evidence="3 4">
    <name type="scientific">Kolteria novifilia</name>
    <dbReference type="NCBI Taxonomy" id="2527975"/>
    <lineage>
        <taxon>Bacteria</taxon>
        <taxon>Pseudomonadati</taxon>
        <taxon>Planctomycetota</taxon>
        <taxon>Planctomycetia</taxon>
        <taxon>Kolteriales</taxon>
        <taxon>Kolteriaceae</taxon>
        <taxon>Kolteria</taxon>
    </lineage>
</organism>
<dbReference type="InterPro" id="IPR036291">
    <property type="entry name" value="NAD(P)-bd_dom_sf"/>
</dbReference>
<evidence type="ECO:0000259" key="2">
    <source>
        <dbReference type="Pfam" id="PF09176"/>
    </source>
</evidence>
<dbReference type="SUPFAM" id="SSF53223">
    <property type="entry name" value="Aminoacid dehydrogenase-like, N-terminal domain"/>
    <property type="match status" value="1"/>
</dbReference>
<name>A0A518BCZ2_9BACT</name>
<dbReference type="OrthoDB" id="6180at2"/>
<dbReference type="InterPro" id="IPR037089">
    <property type="entry name" value="Methyl-teptahyd_DH_N_sf"/>
</dbReference>
<accession>A0A518BCZ2</accession>
<sequence>MKPKILLQLDADKHPSAFDAVVAIDAGVDHLLSHGAVEPEEVESLVHGAIFTRGPSDLKSTAIFIGGHSVARGEELLANVTKTFFGPMRTSVMLDSNGANTTAAAAVIAAGRHLDFEHTRSLVLGGTGPVGQRVALLLARQGAKVELASRSVDRAADACAALVAKQQGAAVEPLAFGPGAKLEAQYDLIVAAGAAGAQLISKEQLGAQNYLHVVVDLNAVPPAGIEGIDPMDAGREESSLVHYGAIGVGGIKMKIHKAAIARLFESNDQVFDAAEIHDLGLRLEAE</sequence>
<proteinExistence type="predicted"/>
<dbReference type="Pfam" id="PF09176">
    <property type="entry name" value="Mpt_N"/>
    <property type="match status" value="1"/>
</dbReference>
<feature type="domain" description="Methylene-tetrahydromethanopterin dehydrogenase N-terminal" evidence="2">
    <location>
        <begin position="18"/>
        <end position="97"/>
    </location>
</feature>
<gene>
    <name evidence="3" type="primary">mtdA</name>
    <name evidence="3" type="ORF">Pan216_57470</name>
</gene>
<dbReference type="GO" id="GO:0016491">
    <property type="term" value="F:oxidoreductase activity"/>
    <property type="evidence" value="ECO:0007669"/>
    <property type="project" value="UniProtKB-KW"/>
</dbReference>
<evidence type="ECO:0000313" key="3">
    <source>
        <dbReference type="EMBL" id="QDU64854.1"/>
    </source>
</evidence>
<dbReference type="Gene3D" id="3.40.50.10280">
    <property type="entry name" value="Methylene-tetrahydromethanopterin dehydrogenase, N-terminal domain"/>
    <property type="match status" value="1"/>
</dbReference>
<keyword evidence="1" id="KW-0560">Oxidoreductase</keyword>
<dbReference type="KEGG" id="knv:Pan216_57470"/>
<protein>
    <submittedName>
        <fullName evidence="3">Bifunctional protein MdtA</fullName>
    </submittedName>
</protein>
<dbReference type="InterPro" id="IPR046346">
    <property type="entry name" value="Aminoacid_DH-like_N_sf"/>
</dbReference>
<dbReference type="Gene3D" id="3.40.50.720">
    <property type="entry name" value="NAD(P)-binding Rossmann-like Domain"/>
    <property type="match status" value="1"/>
</dbReference>
<dbReference type="RefSeq" id="WP_145263340.1">
    <property type="nucleotide sequence ID" value="NZ_CP036279.1"/>
</dbReference>
<reference evidence="3 4" key="1">
    <citation type="submission" date="2019-02" db="EMBL/GenBank/DDBJ databases">
        <title>Deep-cultivation of Planctomycetes and their phenomic and genomic characterization uncovers novel biology.</title>
        <authorList>
            <person name="Wiegand S."/>
            <person name="Jogler M."/>
            <person name="Boedeker C."/>
            <person name="Pinto D."/>
            <person name="Vollmers J."/>
            <person name="Rivas-Marin E."/>
            <person name="Kohn T."/>
            <person name="Peeters S.H."/>
            <person name="Heuer A."/>
            <person name="Rast P."/>
            <person name="Oberbeckmann S."/>
            <person name="Bunk B."/>
            <person name="Jeske O."/>
            <person name="Meyerdierks A."/>
            <person name="Storesund J.E."/>
            <person name="Kallscheuer N."/>
            <person name="Luecker S."/>
            <person name="Lage O.M."/>
            <person name="Pohl T."/>
            <person name="Merkel B.J."/>
            <person name="Hornburger P."/>
            <person name="Mueller R.-W."/>
            <person name="Bruemmer F."/>
            <person name="Labrenz M."/>
            <person name="Spormann A.M."/>
            <person name="Op den Camp H."/>
            <person name="Overmann J."/>
            <person name="Amann R."/>
            <person name="Jetten M.S.M."/>
            <person name="Mascher T."/>
            <person name="Medema M.H."/>
            <person name="Devos D.P."/>
            <person name="Kaster A.-K."/>
            <person name="Ovreas L."/>
            <person name="Rohde M."/>
            <person name="Galperin M.Y."/>
            <person name="Jogler C."/>
        </authorList>
    </citation>
    <scope>NUCLEOTIDE SEQUENCE [LARGE SCALE GENOMIC DNA]</scope>
    <source>
        <strain evidence="3 4">Pan216</strain>
    </source>
</reference>
<dbReference type="AlphaFoldDB" id="A0A518BCZ2"/>
<evidence type="ECO:0000256" key="1">
    <source>
        <dbReference type="ARBA" id="ARBA00023002"/>
    </source>
</evidence>